<dbReference type="Proteomes" id="UP001225356">
    <property type="component" value="Unassembled WGS sequence"/>
</dbReference>
<gene>
    <name evidence="2" type="ORF">J2853_007433</name>
</gene>
<dbReference type="EMBL" id="JAUSQU010000001">
    <property type="protein sequence ID" value="MDP9848222.1"/>
    <property type="molecule type" value="Genomic_DNA"/>
</dbReference>
<organism evidence="2 3">
    <name type="scientific">Streptosporangium lutulentum</name>
    <dbReference type="NCBI Taxonomy" id="1461250"/>
    <lineage>
        <taxon>Bacteria</taxon>
        <taxon>Bacillati</taxon>
        <taxon>Actinomycetota</taxon>
        <taxon>Actinomycetes</taxon>
        <taxon>Streptosporangiales</taxon>
        <taxon>Streptosporangiaceae</taxon>
        <taxon>Streptosporangium</taxon>
    </lineage>
</organism>
<evidence type="ECO:0000313" key="2">
    <source>
        <dbReference type="EMBL" id="MDP9848222.1"/>
    </source>
</evidence>
<feature type="region of interest" description="Disordered" evidence="1">
    <location>
        <begin position="73"/>
        <end position="94"/>
    </location>
</feature>
<reference evidence="2 3" key="1">
    <citation type="submission" date="2023-07" db="EMBL/GenBank/DDBJ databases">
        <title>Sequencing the genomes of 1000 actinobacteria strains.</title>
        <authorList>
            <person name="Klenk H.-P."/>
        </authorList>
    </citation>
    <scope>NUCLEOTIDE SEQUENCE [LARGE SCALE GENOMIC DNA]</scope>
    <source>
        <strain evidence="2 3">DSM 46740</strain>
    </source>
</reference>
<sequence>MDMLYMGRRSVCGTGAPIGHVPNSAGEASSFPGRASPIFPSQGDSLGVVKALGRILAEACQGEERQKMIVFSEEKRGDGAGRMADSGGDPVDPNPSETLFCKDFDYRSQPLLVGACLDLAVT</sequence>
<evidence type="ECO:0000313" key="3">
    <source>
        <dbReference type="Proteomes" id="UP001225356"/>
    </source>
</evidence>
<dbReference type="RefSeq" id="WP_307565376.1">
    <property type="nucleotide sequence ID" value="NZ_JAUSQU010000001.1"/>
</dbReference>
<proteinExistence type="predicted"/>
<accession>A0ABT9QN75</accession>
<evidence type="ECO:0000256" key="1">
    <source>
        <dbReference type="SAM" id="MobiDB-lite"/>
    </source>
</evidence>
<comment type="caution">
    <text evidence="2">The sequence shown here is derived from an EMBL/GenBank/DDBJ whole genome shotgun (WGS) entry which is preliminary data.</text>
</comment>
<name>A0ABT9QN75_9ACTN</name>
<keyword evidence="3" id="KW-1185">Reference proteome</keyword>
<protein>
    <submittedName>
        <fullName evidence="2">Uncharacterized protein</fullName>
    </submittedName>
</protein>